<reference evidence="1 2" key="1">
    <citation type="submission" date="2018-11" db="EMBL/GenBank/DDBJ databases">
        <title>Aureibaculum marinum gen. nov., sp. nov., a member of the family Flavobacteriaceae isolated from the Bohai Sea.</title>
        <authorList>
            <person name="Ji X."/>
        </authorList>
    </citation>
    <scope>NUCLEOTIDE SEQUENCE [LARGE SCALE GENOMIC DNA]</scope>
    <source>
        <strain evidence="1 2">BH-SD17</strain>
    </source>
</reference>
<proteinExistence type="predicted"/>
<evidence type="ECO:0000313" key="2">
    <source>
        <dbReference type="Proteomes" id="UP000270856"/>
    </source>
</evidence>
<sequence length="176" mass="20344">MNFTGLKKKTANHYYQKTLKKLKSTNDNIPEKIETIGILADSRLFGGYDISRNLSQKLNMPHKSLEIIIFENLKDDFVTQHYNTFSEKDLGMYGKPKASNVIDFVNTEYDLLINYCSHNSIYTNILTMRSNAKFKVSFANEELQNLYDFTIAVEGNKIDVFNDELAKYLQIFNLIG</sequence>
<dbReference type="InterPro" id="IPR054207">
    <property type="entry name" value="DUF6913"/>
</dbReference>
<evidence type="ECO:0000313" key="1">
    <source>
        <dbReference type="EMBL" id="RPD99874.1"/>
    </source>
</evidence>
<dbReference type="AlphaFoldDB" id="A0A3N4NUP5"/>
<accession>A0A3N4NUP5</accession>
<dbReference type="OrthoDB" id="1430532at2"/>
<dbReference type="EMBL" id="RPFJ01000002">
    <property type="protein sequence ID" value="RPD99874.1"/>
    <property type="molecule type" value="Genomic_DNA"/>
</dbReference>
<protein>
    <submittedName>
        <fullName evidence="1">Uncharacterized protein</fullName>
    </submittedName>
</protein>
<comment type="caution">
    <text evidence="1">The sequence shown here is derived from an EMBL/GenBank/DDBJ whole genome shotgun (WGS) entry which is preliminary data.</text>
</comment>
<dbReference type="Pfam" id="PF21857">
    <property type="entry name" value="DUF6913"/>
    <property type="match status" value="1"/>
</dbReference>
<keyword evidence="2" id="KW-1185">Reference proteome</keyword>
<organism evidence="1 2">
    <name type="scientific">Aureibaculum marinum</name>
    <dbReference type="NCBI Taxonomy" id="2487930"/>
    <lineage>
        <taxon>Bacteria</taxon>
        <taxon>Pseudomonadati</taxon>
        <taxon>Bacteroidota</taxon>
        <taxon>Flavobacteriia</taxon>
        <taxon>Flavobacteriales</taxon>
        <taxon>Flavobacteriaceae</taxon>
        <taxon>Aureibaculum</taxon>
    </lineage>
</organism>
<dbReference type="RefSeq" id="WP_123896018.1">
    <property type="nucleotide sequence ID" value="NZ_RPFJ01000002.1"/>
</dbReference>
<gene>
    <name evidence="1" type="ORF">EGM88_01000</name>
</gene>
<name>A0A3N4NUP5_9FLAO</name>
<dbReference type="Proteomes" id="UP000270856">
    <property type="component" value="Unassembled WGS sequence"/>
</dbReference>